<gene>
    <name evidence="2" type="ORF">GCM10010357_05740</name>
</gene>
<evidence type="ECO:0000313" key="3">
    <source>
        <dbReference type="Proteomes" id="UP001500879"/>
    </source>
</evidence>
<proteinExistence type="predicted"/>
<accession>A0ABN0Y9A3</accession>
<evidence type="ECO:0000313" key="2">
    <source>
        <dbReference type="EMBL" id="GAA0387863.1"/>
    </source>
</evidence>
<protein>
    <submittedName>
        <fullName evidence="2">Uncharacterized protein</fullName>
    </submittedName>
</protein>
<keyword evidence="3" id="KW-1185">Reference proteome</keyword>
<comment type="caution">
    <text evidence="2">The sequence shown here is derived from an EMBL/GenBank/DDBJ whole genome shotgun (WGS) entry which is preliminary data.</text>
</comment>
<sequence>MDPAHWLETAIGLRVFGPDVFRMLRRLLAAAVRVGIAGLVGGGRHSMAPPARHSAAPPPPPCRHEGGHG</sequence>
<organism evidence="2 3">
    <name type="scientific">Streptomyces luteireticuli</name>
    <dbReference type="NCBI Taxonomy" id="173858"/>
    <lineage>
        <taxon>Bacteria</taxon>
        <taxon>Bacillati</taxon>
        <taxon>Actinomycetota</taxon>
        <taxon>Actinomycetes</taxon>
        <taxon>Kitasatosporales</taxon>
        <taxon>Streptomycetaceae</taxon>
        <taxon>Streptomyces</taxon>
    </lineage>
</organism>
<dbReference type="Proteomes" id="UP001500879">
    <property type="component" value="Unassembled WGS sequence"/>
</dbReference>
<dbReference type="EMBL" id="BAAABX010000006">
    <property type="protein sequence ID" value="GAA0387863.1"/>
    <property type="molecule type" value="Genomic_DNA"/>
</dbReference>
<evidence type="ECO:0000256" key="1">
    <source>
        <dbReference type="SAM" id="MobiDB-lite"/>
    </source>
</evidence>
<reference evidence="2 3" key="1">
    <citation type="journal article" date="2019" name="Int. J. Syst. Evol. Microbiol.">
        <title>The Global Catalogue of Microorganisms (GCM) 10K type strain sequencing project: providing services to taxonomists for standard genome sequencing and annotation.</title>
        <authorList>
            <consortium name="The Broad Institute Genomics Platform"/>
            <consortium name="The Broad Institute Genome Sequencing Center for Infectious Disease"/>
            <person name="Wu L."/>
            <person name="Ma J."/>
        </authorList>
    </citation>
    <scope>NUCLEOTIDE SEQUENCE [LARGE SCALE GENOMIC DNA]</scope>
    <source>
        <strain evidence="2 3">JCM 4788</strain>
    </source>
</reference>
<feature type="region of interest" description="Disordered" evidence="1">
    <location>
        <begin position="44"/>
        <end position="69"/>
    </location>
</feature>
<name>A0ABN0Y9A3_9ACTN</name>
<dbReference type="RefSeq" id="WP_372409719.1">
    <property type="nucleotide sequence ID" value="NZ_CP167927.1"/>
</dbReference>